<dbReference type="AlphaFoldDB" id="A0A017T269"/>
<organism evidence="1 2">
    <name type="scientific">Chondromyces apiculatus DSM 436</name>
    <dbReference type="NCBI Taxonomy" id="1192034"/>
    <lineage>
        <taxon>Bacteria</taxon>
        <taxon>Pseudomonadati</taxon>
        <taxon>Myxococcota</taxon>
        <taxon>Polyangia</taxon>
        <taxon>Polyangiales</taxon>
        <taxon>Polyangiaceae</taxon>
        <taxon>Chondromyces</taxon>
    </lineage>
</organism>
<proteinExistence type="predicted"/>
<evidence type="ECO:0000313" key="2">
    <source>
        <dbReference type="Proteomes" id="UP000019678"/>
    </source>
</evidence>
<reference evidence="1 2" key="1">
    <citation type="submission" date="2013-05" db="EMBL/GenBank/DDBJ databases">
        <title>Genome assembly of Chondromyces apiculatus DSM 436.</title>
        <authorList>
            <person name="Sharma G."/>
            <person name="Khatri I."/>
            <person name="Kaur C."/>
            <person name="Mayilraj S."/>
            <person name="Subramanian S."/>
        </authorList>
    </citation>
    <scope>NUCLEOTIDE SEQUENCE [LARGE SCALE GENOMIC DNA]</scope>
    <source>
        <strain evidence="1 2">DSM 436</strain>
    </source>
</reference>
<comment type="caution">
    <text evidence="1">The sequence shown here is derived from an EMBL/GenBank/DDBJ whole genome shotgun (WGS) entry which is preliminary data.</text>
</comment>
<sequence length="423" mass="46529">MCCFSRPVRHVSATKIFARSMPDGQEVLVYGMNVSLDEDLAMVLPLPVTPGSGDDAVSFIDLSGYPRFFDDLGKSFPEIYLPARKGGALSRLGGDRPTLPVHPVGEFEASYVPTVGDFDRLDPRFRLPSTVWSALPQVRDHGFAVFKLRRPRGLLSWFRRLRTVHPMAFSFPRRDPSTLFFPTLHVHDGEVHPRASFDHTLYCQPDPDLAILLDWERSAEPLGHSVDAAHAAGIVDPDAPGFRKTLMAEGPNEDVVISAAHLRATTVLGELFLLRDAGAHGPTARPAAGTSPWPMLPADAHRKLEDAIATQLRALTRDRRDDWGLARYRDDLPERWPTLVEAMGMGDTGSRRASRASRAPQKTPCRLKFYVWTERVAPHEVSLAFHDEPARDLRDQIQADLSGVLDEAAAASGVPSAGASSPG</sequence>
<dbReference type="eggNOG" id="ENOG5033YDB">
    <property type="taxonomic scope" value="Bacteria"/>
</dbReference>
<evidence type="ECO:0000313" key="1">
    <source>
        <dbReference type="EMBL" id="EYF03343.1"/>
    </source>
</evidence>
<gene>
    <name evidence="1" type="ORF">CAP_5675</name>
</gene>
<dbReference type="Proteomes" id="UP000019678">
    <property type="component" value="Unassembled WGS sequence"/>
</dbReference>
<dbReference type="RefSeq" id="WP_044246268.1">
    <property type="nucleotide sequence ID" value="NZ_ASRX01000048.1"/>
</dbReference>
<dbReference type="STRING" id="1192034.CAP_5675"/>
<protein>
    <submittedName>
        <fullName evidence="1">Uncharacterized protein</fullName>
    </submittedName>
</protein>
<accession>A0A017T269</accession>
<name>A0A017T269_9BACT</name>
<keyword evidence="2" id="KW-1185">Reference proteome</keyword>
<dbReference type="EMBL" id="ASRX01000048">
    <property type="protein sequence ID" value="EYF03343.1"/>
    <property type="molecule type" value="Genomic_DNA"/>
</dbReference>